<feature type="transmembrane region" description="Helical" evidence="6">
    <location>
        <begin position="145"/>
        <end position="164"/>
    </location>
</feature>
<dbReference type="RefSeq" id="WP_195171984.1">
    <property type="nucleotide sequence ID" value="NZ_CP062983.1"/>
</dbReference>
<evidence type="ECO:0000256" key="2">
    <source>
        <dbReference type="ARBA" id="ARBA00022475"/>
    </source>
</evidence>
<dbReference type="Pfam" id="PF03706">
    <property type="entry name" value="LPG_synthase_TM"/>
    <property type="match status" value="1"/>
</dbReference>
<dbReference type="AlphaFoldDB" id="A0A7S8EBG8"/>
<evidence type="ECO:0000313" key="7">
    <source>
        <dbReference type="EMBL" id="QPC83920.1"/>
    </source>
</evidence>
<feature type="transmembrane region" description="Helical" evidence="6">
    <location>
        <begin position="217"/>
        <end position="237"/>
    </location>
</feature>
<evidence type="ECO:0000256" key="5">
    <source>
        <dbReference type="ARBA" id="ARBA00023136"/>
    </source>
</evidence>
<protein>
    <submittedName>
        <fullName evidence="7">Flippase-like domain-containing protein</fullName>
    </submittedName>
</protein>
<feature type="transmembrane region" description="Helical" evidence="6">
    <location>
        <begin position="249"/>
        <end position="274"/>
    </location>
</feature>
<feature type="transmembrane region" description="Helical" evidence="6">
    <location>
        <begin position="5"/>
        <end position="22"/>
    </location>
</feature>
<evidence type="ECO:0000256" key="3">
    <source>
        <dbReference type="ARBA" id="ARBA00022692"/>
    </source>
</evidence>
<keyword evidence="8" id="KW-1185">Reference proteome</keyword>
<name>A0A7S8EBG8_9CHLR</name>
<dbReference type="KEGG" id="pmet:G4Y79_05950"/>
<dbReference type="GO" id="GO:0005886">
    <property type="term" value="C:plasma membrane"/>
    <property type="evidence" value="ECO:0007669"/>
    <property type="project" value="UniProtKB-SubCell"/>
</dbReference>
<reference evidence="7 8" key="1">
    <citation type="submission" date="2020-02" db="EMBL/GenBank/DDBJ databases">
        <authorList>
            <person name="Zheng R.K."/>
            <person name="Sun C.M."/>
        </authorList>
    </citation>
    <scope>NUCLEOTIDE SEQUENCE [LARGE SCALE GENOMIC DNA]</scope>
    <source>
        <strain evidence="8">rifampicinis</strain>
    </source>
</reference>
<feature type="transmembrane region" description="Helical" evidence="6">
    <location>
        <begin position="286"/>
        <end position="312"/>
    </location>
</feature>
<dbReference type="InterPro" id="IPR022791">
    <property type="entry name" value="L-PG_synthase/AglD"/>
</dbReference>
<evidence type="ECO:0000256" key="1">
    <source>
        <dbReference type="ARBA" id="ARBA00004651"/>
    </source>
</evidence>
<comment type="subcellular location">
    <subcellularLocation>
        <location evidence="1">Cell membrane</location>
        <topology evidence="1">Multi-pass membrane protein</topology>
    </subcellularLocation>
</comment>
<dbReference type="PANTHER" id="PTHR39087:SF2">
    <property type="entry name" value="UPF0104 MEMBRANE PROTEIN MJ1595"/>
    <property type="match status" value="1"/>
</dbReference>
<keyword evidence="3 6" id="KW-0812">Transmembrane</keyword>
<feature type="transmembrane region" description="Helical" evidence="6">
    <location>
        <begin position="122"/>
        <end position="139"/>
    </location>
</feature>
<sequence length="330" mass="35632">MRRTLLVIASIIVSVVFMYFVLRDVPLDAVLESAQQANPLWLLISFGMITMTIVTRGIRWRGLLDNRISQRDAFFIMSVTFLLNQLPLRAGEVARSLLATGRGVPLLTAATSIVIERMLDTLLVVLSLLLALSQLSTVPPTVSQSAALFGVLGVIAFAILLVFARYPQLAHRLLNTIFKIIPPLRKLPLESLLDNVLDGLKPLTNPRRFAHAISWTLIAWAFSYGGMLTLLIALNIVDVDMLMTSILGVSLASFSVAIPVSVAAIGPFEAAIAITGEIVGMENIQAVTLGLIVHGVTVLTYVVWGVVGLLAMGVSLGDVLGKAKREDPNT</sequence>
<keyword evidence="2" id="KW-1003">Cell membrane</keyword>
<evidence type="ECO:0000313" key="8">
    <source>
        <dbReference type="Proteomes" id="UP000594468"/>
    </source>
</evidence>
<evidence type="ECO:0000256" key="6">
    <source>
        <dbReference type="SAM" id="Phobius"/>
    </source>
</evidence>
<keyword evidence="4 6" id="KW-1133">Transmembrane helix</keyword>
<accession>A0A7S8EBG8</accession>
<proteinExistence type="predicted"/>
<dbReference type="PANTHER" id="PTHR39087">
    <property type="entry name" value="UPF0104 MEMBRANE PROTEIN MJ1595"/>
    <property type="match status" value="1"/>
</dbReference>
<feature type="transmembrane region" description="Helical" evidence="6">
    <location>
        <begin position="42"/>
        <end position="60"/>
    </location>
</feature>
<evidence type="ECO:0000256" key="4">
    <source>
        <dbReference type="ARBA" id="ARBA00022989"/>
    </source>
</evidence>
<dbReference type="Proteomes" id="UP000594468">
    <property type="component" value="Chromosome"/>
</dbReference>
<gene>
    <name evidence="7" type="ORF">G4Y79_05950</name>
</gene>
<keyword evidence="5 6" id="KW-0472">Membrane</keyword>
<organism evidence="7 8">
    <name type="scientific">Phototrophicus methaneseepsis</name>
    <dbReference type="NCBI Taxonomy" id="2710758"/>
    <lineage>
        <taxon>Bacteria</taxon>
        <taxon>Bacillati</taxon>
        <taxon>Chloroflexota</taxon>
        <taxon>Candidatus Thermofontia</taxon>
        <taxon>Phototrophicales</taxon>
        <taxon>Phototrophicaceae</taxon>
        <taxon>Phototrophicus</taxon>
    </lineage>
</organism>
<dbReference type="EMBL" id="CP062983">
    <property type="protein sequence ID" value="QPC83920.1"/>
    <property type="molecule type" value="Genomic_DNA"/>
</dbReference>